<dbReference type="EMBL" id="LDJJ01000047">
    <property type="protein sequence ID" value="KRG66467.1"/>
    <property type="molecule type" value="Genomic_DNA"/>
</dbReference>
<proteinExistence type="predicted"/>
<name>A0A0R0CN53_9GAMM</name>
<gene>
    <name evidence="1" type="ORF">ABB27_13685</name>
</gene>
<dbReference type="Pfam" id="PF01963">
    <property type="entry name" value="TraB_PrgY_gumN"/>
    <property type="match status" value="1"/>
</dbReference>
<keyword evidence="2" id="KW-1185">Reference proteome</keyword>
<dbReference type="InterPro" id="IPR002816">
    <property type="entry name" value="TraB/PrgY/GumN_fam"/>
</dbReference>
<dbReference type="PATRIC" id="fig|405446.3.peg.2351"/>
<sequence length="315" mass="34503">MVEAVADVEAAPIRDLEAVVVHGAQPGPGLWRVSKDGHVLWILGTVSPLPNQIEWRADEVRAVIARSGQVLLPPGVAFDADVGFFGKVALLPTIWKGMRNEDGAELNDVLAPAIYARWAAVKQRYLPRDGGIERKRPMFAAVELQSAAMKSIGLGRRKIVWPVVDAAAKAAGITPTPTTWKIMIDDPKAAVREFREGGIDDAACLERTVALIEHDLPTLVERANAWAVGDIEALRRSPYEDAGSACMQAVTESGFVRNRGYGDLRARVRQHWLSIAEAALQRNEETFAMLPVDRLLETDGYLAQLQARGYEVELP</sequence>
<dbReference type="CDD" id="cd14788">
    <property type="entry name" value="GumN"/>
    <property type="match status" value="1"/>
</dbReference>
<evidence type="ECO:0000313" key="2">
    <source>
        <dbReference type="Proteomes" id="UP000051863"/>
    </source>
</evidence>
<accession>A0A0R0CN53</accession>
<dbReference type="Proteomes" id="UP000051863">
    <property type="component" value="Unassembled WGS sequence"/>
</dbReference>
<protein>
    <submittedName>
        <fullName evidence="1">Polysaccharide biosynthesis protein GumN</fullName>
    </submittedName>
</protein>
<evidence type="ECO:0000313" key="1">
    <source>
        <dbReference type="EMBL" id="KRG66467.1"/>
    </source>
</evidence>
<reference evidence="1 2" key="1">
    <citation type="submission" date="2015-05" db="EMBL/GenBank/DDBJ databases">
        <title>Genome sequencing and analysis of members of genus Stenotrophomonas.</title>
        <authorList>
            <person name="Patil P.P."/>
            <person name="Midha S."/>
            <person name="Patil P.B."/>
        </authorList>
    </citation>
    <scope>NUCLEOTIDE SEQUENCE [LARGE SCALE GENOMIC DNA]</scope>
    <source>
        <strain evidence="1 2">DSM 18941</strain>
    </source>
</reference>
<dbReference type="AlphaFoldDB" id="A0A0R0CN53"/>
<comment type="caution">
    <text evidence="1">The sequence shown here is derived from an EMBL/GenBank/DDBJ whole genome shotgun (WGS) entry which is preliminary data.</text>
</comment>
<organism evidence="1 2">
    <name type="scientific">Stenotrophomonas terrae</name>
    <dbReference type="NCBI Taxonomy" id="405446"/>
    <lineage>
        <taxon>Bacteria</taxon>
        <taxon>Pseudomonadati</taxon>
        <taxon>Pseudomonadota</taxon>
        <taxon>Gammaproteobacteria</taxon>
        <taxon>Lysobacterales</taxon>
        <taxon>Lysobacteraceae</taxon>
        <taxon>Stenotrophomonas</taxon>
    </lineage>
</organism>